<gene>
    <name evidence="11" type="ORF">RM531_13710</name>
</gene>
<evidence type="ECO:0000256" key="8">
    <source>
        <dbReference type="SAM" id="MobiDB-lite"/>
    </source>
</evidence>
<dbReference type="Pfam" id="PF02384">
    <property type="entry name" value="N6_Mtase"/>
    <property type="match status" value="1"/>
</dbReference>
<comment type="catalytic activity">
    <reaction evidence="7">
        <text>a 2'-deoxyadenosine in DNA + S-adenosyl-L-methionine = an N(6)-methyl-2'-deoxyadenosine in DNA + S-adenosyl-L-homocysteine + H(+)</text>
        <dbReference type="Rhea" id="RHEA:15197"/>
        <dbReference type="Rhea" id="RHEA-COMP:12418"/>
        <dbReference type="Rhea" id="RHEA-COMP:12419"/>
        <dbReference type="ChEBI" id="CHEBI:15378"/>
        <dbReference type="ChEBI" id="CHEBI:57856"/>
        <dbReference type="ChEBI" id="CHEBI:59789"/>
        <dbReference type="ChEBI" id="CHEBI:90615"/>
        <dbReference type="ChEBI" id="CHEBI:90616"/>
        <dbReference type="EC" id="2.1.1.72"/>
    </reaction>
</comment>
<dbReference type="Proteomes" id="UP001259982">
    <property type="component" value="Unassembled WGS sequence"/>
</dbReference>
<dbReference type="InterPro" id="IPR003356">
    <property type="entry name" value="DNA_methylase_A-5"/>
</dbReference>
<evidence type="ECO:0000256" key="5">
    <source>
        <dbReference type="ARBA" id="ARBA00022691"/>
    </source>
</evidence>
<dbReference type="GO" id="GO:0008168">
    <property type="term" value="F:methyltransferase activity"/>
    <property type="evidence" value="ECO:0007669"/>
    <property type="project" value="UniProtKB-KW"/>
</dbReference>
<evidence type="ECO:0000256" key="6">
    <source>
        <dbReference type="ARBA" id="ARBA00022747"/>
    </source>
</evidence>
<evidence type="ECO:0000259" key="9">
    <source>
        <dbReference type="Pfam" id="PF02384"/>
    </source>
</evidence>
<feature type="region of interest" description="Disordered" evidence="8">
    <location>
        <begin position="1"/>
        <end position="21"/>
    </location>
</feature>
<keyword evidence="12" id="KW-1185">Reference proteome</keyword>
<keyword evidence="5" id="KW-0949">S-adenosyl-L-methionine</keyword>
<dbReference type="InterPro" id="IPR051537">
    <property type="entry name" value="DNA_Adenine_Mtase"/>
</dbReference>
<organism evidence="11 12">
    <name type="scientific">Spectribacter acetivorans</name>
    <dbReference type="NCBI Taxonomy" id="3075603"/>
    <lineage>
        <taxon>Bacteria</taxon>
        <taxon>Pseudomonadati</taxon>
        <taxon>Pseudomonadota</taxon>
        <taxon>Gammaproteobacteria</taxon>
        <taxon>Salinisphaerales</taxon>
        <taxon>Salinisphaeraceae</taxon>
        <taxon>Spectribacter</taxon>
    </lineage>
</organism>
<evidence type="ECO:0000256" key="7">
    <source>
        <dbReference type="ARBA" id="ARBA00047942"/>
    </source>
</evidence>
<dbReference type="SUPFAM" id="SSF53335">
    <property type="entry name" value="S-adenosyl-L-methionine-dependent methyltransferases"/>
    <property type="match status" value="1"/>
</dbReference>
<dbReference type="PANTHER" id="PTHR42933">
    <property type="entry name" value="SLR6095 PROTEIN"/>
    <property type="match status" value="1"/>
</dbReference>
<comment type="caution">
    <text evidence="11">The sequence shown here is derived from an EMBL/GenBank/DDBJ whole genome shotgun (WGS) entry which is preliminary data.</text>
</comment>
<dbReference type="InterPro" id="IPR038333">
    <property type="entry name" value="T1MK-like_N_sf"/>
</dbReference>
<dbReference type="EC" id="2.1.1.72" evidence="2"/>
<dbReference type="GO" id="GO:0032259">
    <property type="term" value="P:methylation"/>
    <property type="evidence" value="ECO:0007669"/>
    <property type="project" value="UniProtKB-KW"/>
</dbReference>
<name>A0ABU3BBQ3_9GAMM</name>
<comment type="similarity">
    <text evidence="1">Belongs to the N(4)/N(6)-methyltransferase family.</text>
</comment>
<keyword evidence="4" id="KW-0808">Transferase</keyword>
<accession>A0ABU3BBQ3</accession>
<dbReference type="Gene3D" id="1.20.1260.30">
    <property type="match status" value="1"/>
</dbReference>
<dbReference type="EMBL" id="JAVRHY010000016">
    <property type="protein sequence ID" value="MDT0619530.1"/>
    <property type="molecule type" value="Genomic_DNA"/>
</dbReference>
<dbReference type="PANTHER" id="PTHR42933:SF3">
    <property type="entry name" value="TYPE I RESTRICTION ENZYME MJAVIII METHYLASE SUBUNIT"/>
    <property type="match status" value="1"/>
</dbReference>
<proteinExistence type="inferred from homology"/>
<feature type="domain" description="N6 adenine-specific DNA methyltransferase N-terminal" evidence="10">
    <location>
        <begin position="57"/>
        <end position="197"/>
    </location>
</feature>
<keyword evidence="3 11" id="KW-0489">Methyltransferase</keyword>
<evidence type="ECO:0000313" key="12">
    <source>
        <dbReference type="Proteomes" id="UP001259982"/>
    </source>
</evidence>
<feature type="compositionally biased region" description="Polar residues" evidence="8">
    <location>
        <begin position="7"/>
        <end position="18"/>
    </location>
</feature>
<evidence type="ECO:0000256" key="4">
    <source>
        <dbReference type="ARBA" id="ARBA00022679"/>
    </source>
</evidence>
<evidence type="ECO:0000256" key="1">
    <source>
        <dbReference type="ARBA" id="ARBA00006594"/>
    </source>
</evidence>
<evidence type="ECO:0000256" key="3">
    <source>
        <dbReference type="ARBA" id="ARBA00022603"/>
    </source>
</evidence>
<evidence type="ECO:0000256" key="2">
    <source>
        <dbReference type="ARBA" id="ARBA00011900"/>
    </source>
</evidence>
<feature type="domain" description="DNA methylase adenine-specific" evidence="9">
    <location>
        <begin position="209"/>
        <end position="529"/>
    </location>
</feature>
<dbReference type="Pfam" id="PF12161">
    <property type="entry name" value="HsdM_N"/>
    <property type="match status" value="1"/>
</dbReference>
<sequence length="565" mass="63019">MHLSLHNHPNPSTAPDSVSSRKHKYAVSRSPIESLVCAWKQKDLALMARSNSNVQSLESWIWSAACSIRGAKDAPKYKDFILPLIFTKRLCDVFDDELNRIAAEVGSRKKAFQLVKADKKLVRFYLPLVPDDPEEPVWSIIRKLADRIGESVTSYLRAIAKENPRLQGIIDRVDFNATTHGQRDIDDDRLSNLIEAISTKRLGLKDVEADIIGKSYEYLIRKFAEGGGQSAGEFYTPPEVGTIMSRVLQPEPGMTVYDPCCGSGGLLVKCEIAMEDEAKGKKRTIAPLQLYGQEYTADTWAMANMNMIIHDMEGEIEIGDTFKNPKFRSKAGKLRTFDRVVANPMWNQDWFTEADYDNDELDRFPAGAGFPGKSSADWGWVQHMHASLDAKGRAAVVLDTGAASRGSGNAGTNKEKAVRQWFVDNDLVESALYLPENLFYNTSAPGIVLFLNRAKARARKGKVFLVNASQVFEKGDPKNFIPDAGIQRIAETLIGWTEEEKLSRIVDHAELKKNDYNISPSRYIHTSDAETYRPLGEIVADLRAAEAEAREADSALNEILEKIGV</sequence>
<dbReference type="InterPro" id="IPR022749">
    <property type="entry name" value="D12N6_MeTrfase_N"/>
</dbReference>
<evidence type="ECO:0000313" key="11">
    <source>
        <dbReference type="EMBL" id="MDT0619530.1"/>
    </source>
</evidence>
<protein>
    <recommendedName>
        <fullName evidence="2">site-specific DNA-methyltransferase (adenine-specific)</fullName>
        <ecNumber evidence="2">2.1.1.72</ecNumber>
    </recommendedName>
</protein>
<evidence type="ECO:0000259" key="10">
    <source>
        <dbReference type="Pfam" id="PF12161"/>
    </source>
</evidence>
<reference evidence="11 12" key="1">
    <citation type="submission" date="2023-09" db="EMBL/GenBank/DDBJ databases">
        <authorList>
            <person name="Rey-Velasco X."/>
        </authorList>
    </citation>
    <scope>NUCLEOTIDE SEQUENCE [LARGE SCALE GENOMIC DNA]</scope>
    <source>
        <strain evidence="11 12">P385</strain>
    </source>
</reference>
<keyword evidence="6" id="KW-0680">Restriction system</keyword>
<dbReference type="InterPro" id="IPR029063">
    <property type="entry name" value="SAM-dependent_MTases_sf"/>
</dbReference>
<dbReference type="PRINTS" id="PR00507">
    <property type="entry name" value="N12N6MTFRASE"/>
</dbReference>
<dbReference type="Gene3D" id="3.40.50.150">
    <property type="entry name" value="Vaccinia Virus protein VP39"/>
    <property type="match status" value="1"/>
</dbReference>